<dbReference type="FunFam" id="2.20.110.10:FF:000002">
    <property type="entry name" value="Phosphatidylinositol 4-phosphate 5-kinase 8"/>
    <property type="match status" value="1"/>
</dbReference>
<keyword evidence="1" id="KW-0479">Metal-binding</keyword>
<dbReference type="InterPro" id="IPR002110">
    <property type="entry name" value="Ankyrin_rpt"/>
</dbReference>
<feature type="region of interest" description="Disordered" evidence="7">
    <location>
        <begin position="491"/>
        <end position="525"/>
    </location>
</feature>
<feature type="region of interest" description="Disordered" evidence="7">
    <location>
        <begin position="553"/>
        <end position="600"/>
    </location>
</feature>
<dbReference type="Gene3D" id="2.20.110.10">
    <property type="entry name" value="Histone H3 K4-specific methyltransferase SET7/9 N-terminal domain"/>
    <property type="match status" value="1"/>
</dbReference>
<protein>
    <submittedName>
        <fullName evidence="9">Ankyrin repeat and MYND domain containing 1</fullName>
    </submittedName>
</protein>
<evidence type="ECO:0000259" key="8">
    <source>
        <dbReference type="PROSITE" id="PS50865"/>
    </source>
</evidence>
<dbReference type="InterPro" id="IPR053064">
    <property type="entry name" value="Ankyrin-MYND_domain-protein"/>
</dbReference>
<dbReference type="Pfam" id="PF12796">
    <property type="entry name" value="Ank_2"/>
    <property type="match status" value="1"/>
</dbReference>
<evidence type="ECO:0000256" key="4">
    <source>
        <dbReference type="ARBA" id="ARBA00022833"/>
    </source>
</evidence>
<reference evidence="9" key="2">
    <citation type="submission" date="2025-09" db="UniProtKB">
        <authorList>
            <consortium name="Ensembl"/>
        </authorList>
    </citation>
    <scope>IDENTIFICATION</scope>
</reference>
<feature type="domain" description="MYND-type" evidence="8">
    <location>
        <begin position="1006"/>
        <end position="1046"/>
    </location>
</feature>
<reference evidence="9" key="1">
    <citation type="submission" date="2025-08" db="UniProtKB">
        <authorList>
            <consortium name="Ensembl"/>
        </authorList>
    </citation>
    <scope>IDENTIFICATION</scope>
</reference>
<evidence type="ECO:0000256" key="2">
    <source>
        <dbReference type="ARBA" id="ARBA00022737"/>
    </source>
</evidence>
<dbReference type="GeneTree" id="ENSGT00460000041630"/>
<dbReference type="Ensembl" id="ENSMAMT00000018729.2">
    <property type="protein sequence ID" value="ENSMAMP00000018255.1"/>
    <property type="gene ID" value="ENSMAMG00000012326.2"/>
</dbReference>
<dbReference type="InParanoid" id="A0A3Q3S699"/>
<feature type="compositionally biased region" description="Basic and acidic residues" evidence="7">
    <location>
        <begin position="202"/>
        <end position="213"/>
    </location>
</feature>
<feature type="region of interest" description="Disordered" evidence="7">
    <location>
        <begin position="184"/>
        <end position="241"/>
    </location>
</feature>
<dbReference type="SUPFAM" id="SSF82185">
    <property type="entry name" value="Histone H3 K4-specific methyltransferase SET7/9 N-terminal domain"/>
    <property type="match status" value="1"/>
</dbReference>
<evidence type="ECO:0000256" key="1">
    <source>
        <dbReference type="ARBA" id="ARBA00022723"/>
    </source>
</evidence>
<evidence type="ECO:0000256" key="3">
    <source>
        <dbReference type="ARBA" id="ARBA00022771"/>
    </source>
</evidence>
<dbReference type="GeneID" id="113139583"/>
<dbReference type="PROSITE" id="PS50088">
    <property type="entry name" value="ANK_REPEAT"/>
    <property type="match status" value="2"/>
</dbReference>
<feature type="repeat" description="ANK" evidence="5">
    <location>
        <begin position="858"/>
        <end position="887"/>
    </location>
</feature>
<dbReference type="PANTHER" id="PTHR15897">
    <property type="entry name" value="ANKYRIN REPEAT AND MYND DOMAIN PROTEIN 1"/>
    <property type="match status" value="1"/>
</dbReference>
<dbReference type="CTD" id="51281"/>
<feature type="compositionally biased region" description="Polar residues" evidence="7">
    <location>
        <begin position="436"/>
        <end position="460"/>
    </location>
</feature>
<dbReference type="InterPro" id="IPR002893">
    <property type="entry name" value="Znf_MYND"/>
</dbReference>
<dbReference type="SUPFAM" id="SSF48403">
    <property type="entry name" value="Ankyrin repeat"/>
    <property type="match status" value="2"/>
</dbReference>
<dbReference type="RefSeq" id="XP_026178667.1">
    <property type="nucleotide sequence ID" value="XM_026322882.1"/>
</dbReference>
<feature type="repeat" description="ANK" evidence="5">
    <location>
        <begin position="348"/>
        <end position="380"/>
    </location>
</feature>
<dbReference type="SUPFAM" id="SSF144232">
    <property type="entry name" value="HIT/MYND zinc finger-like"/>
    <property type="match status" value="1"/>
</dbReference>
<feature type="compositionally biased region" description="Gly residues" evidence="7">
    <location>
        <begin position="24"/>
        <end position="33"/>
    </location>
</feature>
<proteinExistence type="predicted"/>
<feature type="compositionally biased region" description="Basic and acidic residues" evidence="7">
    <location>
        <begin position="503"/>
        <end position="515"/>
    </location>
</feature>
<evidence type="ECO:0000256" key="6">
    <source>
        <dbReference type="PROSITE-ProRule" id="PRU00134"/>
    </source>
</evidence>
<dbReference type="OrthoDB" id="48314at2759"/>
<evidence type="ECO:0000313" key="9">
    <source>
        <dbReference type="Ensembl" id="ENSMAMP00000018255.1"/>
    </source>
</evidence>
<dbReference type="Gene3D" id="1.25.40.20">
    <property type="entry name" value="Ankyrin repeat-containing domain"/>
    <property type="match status" value="3"/>
</dbReference>
<evidence type="ECO:0000256" key="5">
    <source>
        <dbReference type="PROSITE-ProRule" id="PRU00023"/>
    </source>
</evidence>
<dbReference type="AlphaFoldDB" id="A0A3Q3S699"/>
<sequence>MLSKTCQSDAAAPVRGGLESGSRGQSGGHGGAEGGEETRQALGVQEWSDGSRYEGEFMNGLKHGSGRYTWTNGEYYEGSFYKDYRHGDGVYCWSTGHKFIGKFYLNRKEGYGRQLFPDGTIFQGLYHADRRFGPGVVSYPDGRQDVGLWLGERLLRLCTSVEEGFSLKRFPEYSAYMDPAATTDCLTQPPSHTSGPQTKARTHCEKHKDRDPLPDESFVLPPGMESFSTDGDHLPLPPGRRRELDKHCYGELWEPETNPHQGYERDPLSTLPLQARMHTHIHKHRLQAENVDWDVAAVLSLNREGFGPKGPLEVSSEQLIQDASQGELQAVSQILQSSLVHPDVADSQGHTALIAATVNCHNDVIQLLLDMAADIDKLNCEGMSALAVCHVLYYPFQSLHNTLAEAPTQTQILKFPSASENSPQISQMEIPPDASELNNRPQTNATTLSSQTNQSHLSDQTAEELTEHISHQSYKLSSDSELITEGWSGLNEAENSADTGCLQREDRVKDNKETEGEGEDFEREESIHWEFEEESKMGERTVVEEYDQRWQNGEREVKGQEKISESRKQDALREEAKESEKERAKNIHEEDVEEREERGSEDVAGVERFIQVLDGHIALGSVKWKECRSKAVGRVQQGKDRDLTQSQTFDSARSVNSYSIEVTEEVMQRSAEALSHTGIPQRSDTQETVRKMAAMKIEHRARLDTLKLLLERGADPNISTVPMSVLFLAIMAADTEAVRRLLLCGARTDIPLPPERKGLYPLHVAAALPGSAGPRITELLLHALPDPDAQACDQDEIYEPDKILIDQEPLSITDIPNLKVGGRTALHVACQRDSDCQNASEVVALLLSHSASTDLLWSGHSPLSLAIASGNDLAVEELLKWGADPNIPLGPRVGSALCAVANINYHYCGNRIKLLDMLAKAGADILMPVMVGNVVGTAIDYAYYSFNQDSHIVNTPFHALNMREREILKVRRRLLSMMGGLVRQPACQRETAKHSSTDRKRVFKFCYHCGRSVSMKLTACSRCQKVFYCSTCFTLKASDKRHKDECIGVSASADGIQKRVVFKSQRGPRPMTKAVKVLESQVKLKENYSYN</sequence>
<evidence type="ECO:0000256" key="7">
    <source>
        <dbReference type="SAM" id="MobiDB-lite"/>
    </source>
</evidence>
<keyword evidence="5" id="KW-0040">ANK repeat</keyword>
<dbReference type="PANTHER" id="PTHR15897:SF2">
    <property type="entry name" value="ANKYRIN REPEAT AND MYND DOMAIN-CONTAINING PROTEIN 1"/>
    <property type="match status" value="1"/>
</dbReference>
<organism evidence="9 10">
    <name type="scientific">Mastacembelus armatus</name>
    <name type="common">zig-zag eel</name>
    <dbReference type="NCBI Taxonomy" id="205130"/>
    <lineage>
        <taxon>Eukaryota</taxon>
        <taxon>Metazoa</taxon>
        <taxon>Chordata</taxon>
        <taxon>Craniata</taxon>
        <taxon>Vertebrata</taxon>
        <taxon>Euteleostomi</taxon>
        <taxon>Actinopterygii</taxon>
        <taxon>Neopterygii</taxon>
        <taxon>Teleostei</taxon>
        <taxon>Neoteleostei</taxon>
        <taxon>Acanthomorphata</taxon>
        <taxon>Anabantaria</taxon>
        <taxon>Synbranchiformes</taxon>
        <taxon>Mastacembelidae</taxon>
        <taxon>Mastacembelus</taxon>
    </lineage>
</organism>
<dbReference type="PROSITE" id="PS50865">
    <property type="entry name" value="ZF_MYND_2"/>
    <property type="match status" value="1"/>
</dbReference>
<feature type="region of interest" description="Disordered" evidence="7">
    <location>
        <begin position="418"/>
        <end position="478"/>
    </location>
</feature>
<accession>A0A3Q3S699</accession>
<dbReference type="SMART" id="SM00248">
    <property type="entry name" value="ANK"/>
    <property type="match status" value="6"/>
</dbReference>
<feature type="compositionally biased region" description="Polar residues" evidence="7">
    <location>
        <begin position="184"/>
        <end position="199"/>
    </location>
</feature>
<keyword evidence="2" id="KW-0677">Repeat</keyword>
<feature type="region of interest" description="Disordered" evidence="7">
    <location>
        <begin position="1"/>
        <end position="38"/>
    </location>
</feature>
<dbReference type="Pfam" id="PF02493">
    <property type="entry name" value="MORN"/>
    <property type="match status" value="4"/>
</dbReference>
<keyword evidence="4" id="KW-0862">Zinc</keyword>
<dbReference type="Pfam" id="PF00023">
    <property type="entry name" value="Ank"/>
    <property type="match status" value="1"/>
</dbReference>
<feature type="compositionally biased region" description="Polar residues" evidence="7">
    <location>
        <begin position="418"/>
        <end position="427"/>
    </location>
</feature>
<dbReference type="PROSITE" id="PS50297">
    <property type="entry name" value="ANK_REP_REGION"/>
    <property type="match status" value="2"/>
</dbReference>
<dbReference type="SMART" id="SM00698">
    <property type="entry name" value="MORN"/>
    <property type="match status" value="4"/>
</dbReference>
<dbReference type="InterPro" id="IPR036770">
    <property type="entry name" value="Ankyrin_rpt-contain_sf"/>
</dbReference>
<keyword evidence="10" id="KW-1185">Reference proteome</keyword>
<dbReference type="Proteomes" id="UP000261640">
    <property type="component" value="Unplaced"/>
</dbReference>
<dbReference type="InterPro" id="IPR003409">
    <property type="entry name" value="MORN"/>
</dbReference>
<dbReference type="STRING" id="205130.ENSMAMP00000018255"/>
<name>A0A3Q3S699_9TELE</name>
<dbReference type="GO" id="GO:0008270">
    <property type="term" value="F:zinc ion binding"/>
    <property type="evidence" value="ECO:0007669"/>
    <property type="project" value="UniProtKB-KW"/>
</dbReference>
<keyword evidence="3 6" id="KW-0863">Zinc-finger</keyword>
<evidence type="ECO:0000313" key="10">
    <source>
        <dbReference type="Proteomes" id="UP000261640"/>
    </source>
</evidence>